<evidence type="ECO:0000313" key="2">
    <source>
        <dbReference type="EMBL" id="KAL1901516.1"/>
    </source>
</evidence>
<evidence type="ECO:0000256" key="1">
    <source>
        <dbReference type="SAM" id="MobiDB-lite"/>
    </source>
</evidence>
<feature type="compositionally biased region" description="Polar residues" evidence="1">
    <location>
        <begin position="349"/>
        <end position="367"/>
    </location>
</feature>
<feature type="compositionally biased region" description="Low complexity" evidence="1">
    <location>
        <begin position="622"/>
        <end position="639"/>
    </location>
</feature>
<feature type="compositionally biased region" description="Low complexity" evidence="1">
    <location>
        <begin position="332"/>
        <end position="348"/>
    </location>
</feature>
<feature type="compositionally biased region" description="Polar residues" evidence="1">
    <location>
        <begin position="94"/>
        <end position="113"/>
    </location>
</feature>
<evidence type="ECO:0000313" key="3">
    <source>
        <dbReference type="Proteomes" id="UP001583186"/>
    </source>
</evidence>
<organism evidence="2 3">
    <name type="scientific">Sporothrix stenoceras</name>
    <dbReference type="NCBI Taxonomy" id="5173"/>
    <lineage>
        <taxon>Eukaryota</taxon>
        <taxon>Fungi</taxon>
        <taxon>Dikarya</taxon>
        <taxon>Ascomycota</taxon>
        <taxon>Pezizomycotina</taxon>
        <taxon>Sordariomycetes</taxon>
        <taxon>Sordariomycetidae</taxon>
        <taxon>Ophiostomatales</taxon>
        <taxon>Ophiostomataceae</taxon>
        <taxon>Sporothrix</taxon>
    </lineage>
</organism>
<proteinExistence type="predicted"/>
<feature type="compositionally biased region" description="Low complexity" evidence="1">
    <location>
        <begin position="518"/>
        <end position="546"/>
    </location>
</feature>
<dbReference type="EMBL" id="JAWCUI010000007">
    <property type="protein sequence ID" value="KAL1901516.1"/>
    <property type="molecule type" value="Genomic_DNA"/>
</dbReference>
<feature type="compositionally biased region" description="Low complexity" evidence="1">
    <location>
        <begin position="244"/>
        <end position="253"/>
    </location>
</feature>
<feature type="compositionally biased region" description="Pro residues" evidence="1">
    <location>
        <begin position="173"/>
        <end position="191"/>
    </location>
</feature>
<feature type="compositionally biased region" description="Polar residues" evidence="1">
    <location>
        <begin position="572"/>
        <end position="581"/>
    </location>
</feature>
<feature type="compositionally biased region" description="Low complexity" evidence="1">
    <location>
        <begin position="58"/>
        <end position="81"/>
    </location>
</feature>
<sequence length="639" mass="66333">MSPSHLDTGGGTGRPTKNSNRNVSGSSSSGEEEDWHSTPASPTMKPKTTDTGSTKEMSAQTNSSAAANSTAPATAFTQEGGVVSGSGGSRQGSDQNKQGSHRPGSTSAATTNMPPSSIPPSSGPASESGRGREDAAGDNFSDIVLDDQRPSTSIASSVAASDAEEAARVFATPPQPSTPKMPPLPARPPPARISTASILAASDSGRSFVDGDDSAFDVGPSSSSSVAGNGKGPAPPLPPRHSSSHSYSQSQSSFAGAPIFPPPPKRRSQRMSGRPMSLASVMGGGNGGYSSGTESPTSSTASPRSSSFYSHGYLNRPLPQTPTSVVSGGGNSRPSSYSFFSPTSFMSSATAHFSSNTSQTRPLSMTQDVPRPLRLQPSLPVRRGTSTPGSSNNGYTAATAAGITESGEPADYDMTWLRAHQAAARMARRRHREQVLGAQEFERHRQRLESHEGTFEVVAMFLQRLARAENDALEPENFPRSLAEQKGQQEAMELMRQETVEALTPLLAYGPTEPPPTSSTRPARSASSATAKSTATAASSSKKNAALPGHVIGLPPTPPLSPRRNDPRRESGMSSITETSLNGGGHGDDASSINGGAQRQSTDTWRLSMKRASTLFGGWGSGNTNSNNPPASTTRFSGD</sequence>
<feature type="region of interest" description="Disordered" evidence="1">
    <location>
        <begin position="507"/>
        <end position="639"/>
    </location>
</feature>
<feature type="compositionally biased region" description="Low complexity" evidence="1">
    <location>
        <begin position="151"/>
        <end position="161"/>
    </location>
</feature>
<accession>A0ABR3ZLH4</accession>
<comment type="caution">
    <text evidence="2">The sequence shown here is derived from an EMBL/GenBank/DDBJ whole genome shotgun (WGS) entry which is preliminary data.</text>
</comment>
<keyword evidence="3" id="KW-1185">Reference proteome</keyword>
<gene>
    <name evidence="2" type="ORF">Sste5346_001923</name>
</gene>
<feature type="compositionally biased region" description="Low complexity" evidence="1">
    <location>
        <begin position="291"/>
        <end position="310"/>
    </location>
</feature>
<dbReference type="Proteomes" id="UP001583186">
    <property type="component" value="Unassembled WGS sequence"/>
</dbReference>
<feature type="compositionally biased region" description="Polar residues" evidence="1">
    <location>
        <begin position="591"/>
        <end position="605"/>
    </location>
</feature>
<name>A0ABR3ZLH4_9PEZI</name>
<reference evidence="2 3" key="1">
    <citation type="journal article" date="2024" name="IMA Fungus">
        <title>IMA Genome - F19 : A genome assembly and annotation guide to empower mycologists, including annotated draft genome sequences of Ceratocystis pirilliformis, Diaporthe australafricana, Fusarium ophioides, Paecilomyces lecythidis, and Sporothrix stenoceras.</title>
        <authorList>
            <person name="Aylward J."/>
            <person name="Wilson A.M."/>
            <person name="Visagie C.M."/>
            <person name="Spraker J."/>
            <person name="Barnes I."/>
            <person name="Buitendag C."/>
            <person name="Ceriani C."/>
            <person name="Del Mar Angel L."/>
            <person name="du Plessis D."/>
            <person name="Fuchs T."/>
            <person name="Gasser K."/>
            <person name="Kramer D."/>
            <person name="Li W."/>
            <person name="Munsamy K."/>
            <person name="Piso A."/>
            <person name="Price J.L."/>
            <person name="Sonnekus B."/>
            <person name="Thomas C."/>
            <person name="van der Nest A."/>
            <person name="van Dijk A."/>
            <person name="van Heerden A."/>
            <person name="van Vuuren N."/>
            <person name="Yilmaz N."/>
            <person name="Duong T.A."/>
            <person name="van der Merwe N.A."/>
            <person name="Wingfield M.J."/>
            <person name="Wingfield B.D."/>
        </authorList>
    </citation>
    <scope>NUCLEOTIDE SEQUENCE [LARGE SCALE GENOMIC DNA]</scope>
    <source>
        <strain evidence="2 3">CMW 5346</strain>
    </source>
</reference>
<feature type="compositionally biased region" description="Polar residues" evidence="1">
    <location>
        <begin position="384"/>
        <end position="396"/>
    </location>
</feature>
<feature type="region of interest" description="Disordered" evidence="1">
    <location>
        <begin position="1"/>
        <end position="396"/>
    </location>
</feature>
<protein>
    <submittedName>
        <fullName evidence="2">Uncharacterized protein</fullName>
    </submittedName>
</protein>